<reference evidence="1 2" key="1">
    <citation type="submission" date="2019-11" db="EMBL/GenBank/DDBJ databases">
        <title>Draft genome sequence of Blautia luti DSM 14534T, isolated from human stool.</title>
        <authorList>
            <person name="Ortiz R."/>
            <person name="Melis-Arcos F."/>
            <person name="Covarrubias P."/>
            <person name="Cardenas J.P."/>
            <person name="Perez-Donoso J."/>
            <person name="Almonacid D."/>
        </authorList>
    </citation>
    <scope>NUCLEOTIDE SEQUENCE [LARGE SCALE GENOMIC DNA]</scope>
    <source>
        <strain evidence="1 2">DSM 14534</strain>
    </source>
</reference>
<evidence type="ECO:0000313" key="2">
    <source>
        <dbReference type="Proteomes" id="UP000437824"/>
    </source>
</evidence>
<dbReference type="EMBL" id="WMBC01000001">
    <property type="protein sequence ID" value="MTD59754.1"/>
    <property type="molecule type" value="Genomic_DNA"/>
</dbReference>
<gene>
    <name evidence="1" type="ORF">GKZ57_00300</name>
</gene>
<name>A0A844GI47_9FIRM</name>
<evidence type="ECO:0000313" key="1">
    <source>
        <dbReference type="EMBL" id="MTD59754.1"/>
    </source>
</evidence>
<protein>
    <submittedName>
        <fullName evidence="1">Uncharacterized protein</fullName>
    </submittedName>
</protein>
<dbReference type="AlphaFoldDB" id="A0A844GI47"/>
<organism evidence="1 2">
    <name type="scientific">Blautia luti DSM 14534 = JCM 17040</name>
    <dbReference type="NCBI Taxonomy" id="649762"/>
    <lineage>
        <taxon>Bacteria</taxon>
        <taxon>Bacillati</taxon>
        <taxon>Bacillota</taxon>
        <taxon>Clostridia</taxon>
        <taxon>Lachnospirales</taxon>
        <taxon>Lachnospiraceae</taxon>
        <taxon>Blautia</taxon>
    </lineage>
</organism>
<dbReference type="Proteomes" id="UP000437824">
    <property type="component" value="Unassembled WGS sequence"/>
</dbReference>
<sequence length="481" mass="57404">MIENDWDKIREKILKLVCDYRDTYAGKEWKCRESQEKNGQIRTEIERIFKYIQSSNSELSWFQGKVSDDILSNYIADWIIKKFTHRNLLSQQNFEGMHYDFTSLIAEHESAEDYCKDSDELNSKIKIYQEQYEKIESFFAPQEMIGTIQRIIKSNKGLDYSCTLRKLQECSDLILQNLLVEKQLPMYFGLEQLNYERITEYMKIAELIIEEVLYSIIITFYNNEQEERLKAIIMAEGILNNEMDMEIERWGKKNYQSVKINQEGKRESLADQAYVLKQQYKAYAEEATQIEQMLEKDIDSHKTFFENPKPFHYGLAKLYSNKKQLIMDLKENDMVSGGDYKRLEKAKRYIDWANLKGEAIGDKEDVVLLRIVYREIFMNKAKLLDKSRNNLTSYTIVKKCMLGEQVEKRQGIFLDKKILRGRFREYNILLEYKYYNRINQECRRILNKILDLPNDELMYEMIHAVLSEILKIIGKAYMIEK</sequence>
<accession>A0A844GI47</accession>
<dbReference type="RefSeq" id="WP_154779446.1">
    <property type="nucleotide sequence ID" value="NZ_WMBC01000001.1"/>
</dbReference>
<proteinExistence type="predicted"/>
<comment type="caution">
    <text evidence="1">The sequence shown here is derived from an EMBL/GenBank/DDBJ whole genome shotgun (WGS) entry which is preliminary data.</text>
</comment>